<dbReference type="FunFam" id="3.40.50.1460:FF:000019">
    <property type="entry name" value="caspase-14-like"/>
    <property type="match status" value="1"/>
</dbReference>
<dbReference type="GeneTree" id="ENSGT00940000164532"/>
<dbReference type="Pfam" id="PF02758">
    <property type="entry name" value="PYRIN"/>
    <property type="match status" value="1"/>
</dbReference>
<protein>
    <recommendedName>
        <fullName evidence="9">Caspase-14-like</fullName>
    </recommendedName>
</protein>
<reference evidence="7" key="3">
    <citation type="submission" date="2025-09" db="UniProtKB">
        <authorList>
            <consortium name="Ensembl"/>
        </authorList>
    </citation>
    <scope>IDENTIFICATION</scope>
</reference>
<dbReference type="SMART" id="SM01289">
    <property type="entry name" value="PYRIN"/>
    <property type="match status" value="1"/>
</dbReference>
<dbReference type="InterPro" id="IPR002398">
    <property type="entry name" value="Pept_C14"/>
</dbReference>
<keyword evidence="8" id="KW-1185">Reference proteome</keyword>
<organism evidence="7 8">
    <name type="scientific">Monodelphis domestica</name>
    <name type="common">Gray short-tailed opossum</name>
    <dbReference type="NCBI Taxonomy" id="13616"/>
    <lineage>
        <taxon>Eukaryota</taxon>
        <taxon>Metazoa</taxon>
        <taxon>Chordata</taxon>
        <taxon>Craniata</taxon>
        <taxon>Vertebrata</taxon>
        <taxon>Euteleostomi</taxon>
        <taxon>Mammalia</taxon>
        <taxon>Metatheria</taxon>
        <taxon>Didelphimorphia</taxon>
        <taxon>Didelphidae</taxon>
        <taxon>Monodelphis</taxon>
    </lineage>
</organism>
<evidence type="ECO:0000256" key="3">
    <source>
        <dbReference type="SAM" id="MobiDB-lite"/>
    </source>
</evidence>
<dbReference type="InterPro" id="IPR011029">
    <property type="entry name" value="DEATH-like_dom_sf"/>
</dbReference>
<feature type="domain" description="Caspase family p10" evidence="4">
    <location>
        <begin position="371"/>
        <end position="459"/>
    </location>
</feature>
<proteinExistence type="inferred from homology"/>
<dbReference type="Bgee" id="ENSMODG00000010882">
    <property type="expression patterns" value="Expressed in ovary and 20 other cell types or tissues"/>
</dbReference>
<accession>A0A5K1UNA3</accession>
<dbReference type="PROSITE" id="PS50208">
    <property type="entry name" value="CASPASE_P20"/>
    <property type="match status" value="1"/>
</dbReference>
<dbReference type="SUPFAM" id="SSF47986">
    <property type="entry name" value="DEATH domain"/>
    <property type="match status" value="1"/>
</dbReference>
<dbReference type="Proteomes" id="UP000002280">
    <property type="component" value="Chromosome 8"/>
</dbReference>
<comment type="similarity">
    <text evidence="1 2">Belongs to the peptidase C14A family.</text>
</comment>
<dbReference type="Ensembl" id="ENSMODT00000034314.3">
    <property type="protein sequence ID" value="ENSMODP00000032734.3"/>
    <property type="gene ID" value="ENSMODG00000010882.4"/>
</dbReference>
<dbReference type="PANTHER" id="PTHR10454:SF155">
    <property type="entry name" value="CASPASE-14-LIKE"/>
    <property type="match status" value="1"/>
</dbReference>
<evidence type="ECO:0000256" key="2">
    <source>
        <dbReference type="RuleBase" id="RU003971"/>
    </source>
</evidence>
<dbReference type="AlphaFoldDB" id="A0A5K1UNA3"/>
<dbReference type="GO" id="GO:0004197">
    <property type="term" value="F:cysteine-type endopeptidase activity"/>
    <property type="evidence" value="ECO:0007669"/>
    <property type="project" value="InterPro"/>
</dbReference>
<dbReference type="PANTHER" id="PTHR10454">
    <property type="entry name" value="CASPASE"/>
    <property type="match status" value="1"/>
</dbReference>
<evidence type="ECO:0000259" key="6">
    <source>
        <dbReference type="PROSITE" id="PS50824"/>
    </source>
</evidence>
<reference evidence="7" key="2">
    <citation type="submission" date="2025-08" db="UniProtKB">
        <authorList>
            <consortium name="Ensembl"/>
        </authorList>
    </citation>
    <scope>IDENTIFICATION</scope>
</reference>
<evidence type="ECO:0000256" key="1">
    <source>
        <dbReference type="ARBA" id="ARBA00010134"/>
    </source>
</evidence>
<dbReference type="PROSITE" id="PS01122">
    <property type="entry name" value="CASPASE_CYS"/>
    <property type="match status" value="1"/>
</dbReference>
<dbReference type="InterPro" id="IPR029030">
    <property type="entry name" value="Caspase-like_dom_sf"/>
</dbReference>
<dbReference type="GO" id="GO:0005829">
    <property type="term" value="C:cytosol"/>
    <property type="evidence" value="ECO:0000318"/>
    <property type="project" value="GO_Central"/>
</dbReference>
<dbReference type="SMART" id="SM00115">
    <property type="entry name" value="CASc"/>
    <property type="match status" value="1"/>
</dbReference>
<dbReference type="SUPFAM" id="SSF52129">
    <property type="entry name" value="Caspase-like"/>
    <property type="match status" value="1"/>
</dbReference>
<dbReference type="STRING" id="13616.ENSMODP00000032734"/>
<dbReference type="Gene3D" id="1.10.533.10">
    <property type="entry name" value="Death Domain, Fas"/>
    <property type="match status" value="1"/>
</dbReference>
<dbReference type="Pfam" id="PF00656">
    <property type="entry name" value="Peptidase_C14"/>
    <property type="match status" value="1"/>
</dbReference>
<dbReference type="InterPro" id="IPR004020">
    <property type="entry name" value="DAPIN"/>
</dbReference>
<dbReference type="OMA" id="HESKEAN"/>
<feature type="compositionally biased region" description="Basic and acidic residues" evidence="3">
    <location>
        <begin position="1"/>
        <end position="49"/>
    </location>
</feature>
<evidence type="ECO:0000313" key="7">
    <source>
        <dbReference type="Ensembl" id="ENSMODP00000032734.3"/>
    </source>
</evidence>
<name>A0A5K1UNA3_MONDO</name>
<dbReference type="Gene3D" id="3.40.50.1460">
    <property type="match status" value="1"/>
</dbReference>
<dbReference type="PROSITE" id="PS50824">
    <property type="entry name" value="DAPIN"/>
    <property type="match status" value="1"/>
</dbReference>
<dbReference type="GO" id="GO:0005737">
    <property type="term" value="C:cytoplasm"/>
    <property type="evidence" value="ECO:0000318"/>
    <property type="project" value="GO_Central"/>
</dbReference>
<dbReference type="InterPro" id="IPR002138">
    <property type="entry name" value="Pept_C14_p10"/>
</dbReference>
<feature type="region of interest" description="Disordered" evidence="3">
    <location>
        <begin position="1"/>
        <end position="82"/>
    </location>
</feature>
<evidence type="ECO:0000259" key="5">
    <source>
        <dbReference type="PROSITE" id="PS50208"/>
    </source>
</evidence>
<dbReference type="InterPro" id="IPR033139">
    <property type="entry name" value="Caspase_cys_AS"/>
</dbReference>
<feature type="domain" description="Caspase family p20" evidence="5">
    <location>
        <begin position="245"/>
        <end position="352"/>
    </location>
</feature>
<dbReference type="InParanoid" id="A0A5K1UNA3"/>
<dbReference type="PRINTS" id="PR00376">
    <property type="entry name" value="IL1BCENZYME"/>
</dbReference>
<feature type="domain" description="Pyrin" evidence="6">
    <location>
        <begin position="119"/>
        <end position="203"/>
    </location>
</feature>
<dbReference type="PROSITE" id="PS50207">
    <property type="entry name" value="CASPASE_P10"/>
    <property type="match status" value="1"/>
</dbReference>
<dbReference type="GO" id="GO:0043525">
    <property type="term" value="P:positive regulation of neuron apoptotic process"/>
    <property type="evidence" value="ECO:0000318"/>
    <property type="project" value="GO_Central"/>
</dbReference>
<dbReference type="GO" id="GO:0006508">
    <property type="term" value="P:proteolysis"/>
    <property type="evidence" value="ECO:0007669"/>
    <property type="project" value="InterPro"/>
</dbReference>
<evidence type="ECO:0000259" key="4">
    <source>
        <dbReference type="PROSITE" id="PS50207"/>
    </source>
</evidence>
<dbReference type="InterPro" id="IPR011600">
    <property type="entry name" value="Pept_C14_caspase"/>
</dbReference>
<evidence type="ECO:0008006" key="9">
    <source>
        <dbReference type="Google" id="ProtNLM"/>
    </source>
</evidence>
<sequence>MEEEDWRGGNEGMEKWRLRGEGGEKRREMGPREIGEREGKTGRQTDTRRGGARQFPRSPASPRGRGPRRLAPPPRADRQPPKRGLFHFRCSCRSWPCPLFRPAPDPPTTLSPARQPGSMLQPDMESFKAQVVSTLTKLSPEELRRFGIYLRNVGEEPRVSRHDLEMATKPEELADLLLKRYVMTGTPRVLVQVLGQVPRKDLALEWESMSRMNLKRPYEDDSSELDRYNMDRTRKAFVMCVKTGRPGAKQDISRIKNWLEKCKFEYTYCDDPDEEELFEKLTQFRDGINGIKEEVSCCLVTLMAHGGKGHIKTKSNERVNLSDIFEMFNNENCPALQEKPKIFVIQACRGDKRDGGVVQADDEPMELDLSEKKRLPTSSDYYIIYATQDDHVAFRHPRDGSVMIQAIDEVFRQHGKKWHIADFFTQVNNLVVHTDFYINRNPAKVVLVMESTLTKAVYF</sequence>
<dbReference type="InterPro" id="IPR001309">
    <property type="entry name" value="Pept_C14_p20"/>
</dbReference>
<reference evidence="7 8" key="1">
    <citation type="journal article" date="2007" name="Nature">
        <title>Genome of the marsupial Monodelphis domestica reveals innovation in non-coding sequences.</title>
        <authorList>
            <person name="Mikkelsen T.S."/>
            <person name="Wakefield M.J."/>
            <person name="Aken B."/>
            <person name="Amemiya C.T."/>
            <person name="Chang J.L."/>
            <person name="Duke S."/>
            <person name="Garber M."/>
            <person name="Gentles A.J."/>
            <person name="Goodstadt L."/>
            <person name="Heger A."/>
            <person name="Jurka J."/>
            <person name="Kamal M."/>
            <person name="Mauceli E."/>
            <person name="Searle S.M."/>
            <person name="Sharpe T."/>
            <person name="Baker M.L."/>
            <person name="Batzer M.A."/>
            <person name="Benos P.V."/>
            <person name="Belov K."/>
            <person name="Clamp M."/>
            <person name="Cook A."/>
            <person name="Cuff J."/>
            <person name="Das R."/>
            <person name="Davidow L."/>
            <person name="Deakin J.E."/>
            <person name="Fazzari M.J."/>
            <person name="Glass J.L."/>
            <person name="Grabherr M."/>
            <person name="Greally J.M."/>
            <person name="Gu W."/>
            <person name="Hore T.A."/>
            <person name="Huttley G.A."/>
            <person name="Kleber M."/>
            <person name="Jirtle R.L."/>
            <person name="Koina E."/>
            <person name="Lee J.T."/>
            <person name="Mahony S."/>
            <person name="Marra M.A."/>
            <person name="Miller R.D."/>
            <person name="Nicholls R.D."/>
            <person name="Oda M."/>
            <person name="Papenfuss A.T."/>
            <person name="Parra Z.E."/>
            <person name="Pollock D.D."/>
            <person name="Ray D.A."/>
            <person name="Schein J.E."/>
            <person name="Speed T.P."/>
            <person name="Thompson K."/>
            <person name="VandeBerg J.L."/>
            <person name="Wade C.M."/>
            <person name="Walker J.A."/>
            <person name="Waters P.D."/>
            <person name="Webber C."/>
            <person name="Weidman J.R."/>
            <person name="Xie X."/>
            <person name="Zody M.C."/>
            <person name="Baldwin J."/>
            <person name="Abdouelleil A."/>
            <person name="Abdulkadir J."/>
            <person name="Abebe A."/>
            <person name="Abera B."/>
            <person name="Abreu J."/>
            <person name="Acer S.C."/>
            <person name="Aftuck L."/>
            <person name="Alexander A."/>
            <person name="An P."/>
            <person name="Anderson E."/>
            <person name="Anderson S."/>
            <person name="Arachi H."/>
            <person name="Azer M."/>
            <person name="Bachantsang P."/>
            <person name="Barry A."/>
            <person name="Bayul T."/>
            <person name="Berlin A."/>
            <person name="Bessette D."/>
            <person name="Bloom T."/>
            <person name="Bloom T."/>
            <person name="Boguslavskiy L."/>
            <person name="Bonnet C."/>
            <person name="Boukhgalter B."/>
            <person name="Bourzgui I."/>
            <person name="Brown A."/>
            <person name="Cahill P."/>
            <person name="Channer S."/>
            <person name="Cheshatsang Y."/>
            <person name="Chuda L."/>
            <person name="Citroen M."/>
            <person name="Collymore A."/>
            <person name="Cooke P."/>
            <person name="Costello M."/>
            <person name="D'Aco K."/>
            <person name="Daza R."/>
            <person name="De Haan G."/>
            <person name="DeGray S."/>
            <person name="DeMaso C."/>
            <person name="Dhargay N."/>
            <person name="Dooley K."/>
            <person name="Dooley E."/>
            <person name="Doricent M."/>
            <person name="Dorje P."/>
            <person name="Dorjee K."/>
            <person name="Dupes A."/>
            <person name="Elong R."/>
            <person name="Falk J."/>
            <person name="Farina A."/>
            <person name="Faro S."/>
            <person name="Ferguson D."/>
            <person name="Fisher S."/>
            <person name="Foley C.D."/>
            <person name="Franke A."/>
            <person name="Friedrich D."/>
            <person name="Gadbois L."/>
            <person name="Gearin G."/>
            <person name="Gearin C.R."/>
            <person name="Giannoukos G."/>
            <person name="Goode T."/>
            <person name="Graham J."/>
            <person name="Grandbois E."/>
            <person name="Grewal S."/>
            <person name="Gyaltsen K."/>
            <person name="Hafez N."/>
            <person name="Hagos B."/>
            <person name="Hall J."/>
            <person name="Henson C."/>
            <person name="Hollinger A."/>
            <person name="Honan T."/>
            <person name="Huard M.D."/>
            <person name="Hughes L."/>
            <person name="Hurhula B."/>
            <person name="Husby M.E."/>
            <person name="Kamat A."/>
            <person name="Kanga B."/>
            <person name="Kashin S."/>
            <person name="Khazanovich D."/>
            <person name="Kisner P."/>
            <person name="Lance K."/>
            <person name="Lara M."/>
            <person name="Lee W."/>
            <person name="Lennon N."/>
            <person name="Letendre F."/>
            <person name="LeVine R."/>
            <person name="Lipovsky A."/>
            <person name="Liu X."/>
            <person name="Liu J."/>
            <person name="Liu S."/>
            <person name="Lokyitsang T."/>
            <person name="Lokyitsang Y."/>
            <person name="Lubonja R."/>
            <person name="Lui A."/>
            <person name="MacDonald P."/>
            <person name="Magnisalis V."/>
            <person name="Maru K."/>
            <person name="Matthews C."/>
            <person name="McCusker W."/>
            <person name="McDonough S."/>
            <person name="Mehta T."/>
            <person name="Meldrim J."/>
            <person name="Meneus L."/>
            <person name="Mihai O."/>
            <person name="Mihalev A."/>
            <person name="Mihova T."/>
            <person name="Mittelman R."/>
            <person name="Mlenga V."/>
            <person name="Montmayeur A."/>
            <person name="Mulrain L."/>
            <person name="Navidi A."/>
            <person name="Naylor J."/>
            <person name="Negash T."/>
            <person name="Nguyen T."/>
            <person name="Nguyen N."/>
            <person name="Nicol R."/>
            <person name="Norbu C."/>
            <person name="Norbu N."/>
            <person name="Novod N."/>
            <person name="O'Neill B."/>
            <person name="Osman S."/>
            <person name="Markiewicz E."/>
            <person name="Oyono O.L."/>
            <person name="Patti C."/>
            <person name="Phunkhang P."/>
            <person name="Pierre F."/>
            <person name="Priest M."/>
            <person name="Raghuraman S."/>
            <person name="Rege F."/>
            <person name="Reyes R."/>
            <person name="Rise C."/>
            <person name="Rogov P."/>
            <person name="Ross K."/>
            <person name="Ryan E."/>
            <person name="Settipalli S."/>
            <person name="Shea T."/>
            <person name="Sherpa N."/>
            <person name="Shi L."/>
            <person name="Shih D."/>
            <person name="Sparrow T."/>
            <person name="Spaulding J."/>
            <person name="Stalker J."/>
            <person name="Stange-Thomann N."/>
            <person name="Stavropoulos S."/>
            <person name="Stone C."/>
            <person name="Strader C."/>
            <person name="Tesfaye S."/>
            <person name="Thomson T."/>
            <person name="Thoulutsang Y."/>
            <person name="Thoulutsang D."/>
            <person name="Topham K."/>
            <person name="Topping I."/>
            <person name="Tsamla T."/>
            <person name="Vassiliev H."/>
            <person name="Vo A."/>
            <person name="Wangchuk T."/>
            <person name="Wangdi T."/>
            <person name="Weiand M."/>
            <person name="Wilkinson J."/>
            <person name="Wilson A."/>
            <person name="Yadav S."/>
            <person name="Young G."/>
            <person name="Yu Q."/>
            <person name="Zembek L."/>
            <person name="Zhong D."/>
            <person name="Zimmer A."/>
            <person name="Zwirko Z."/>
            <person name="Jaffe D.B."/>
            <person name="Alvarez P."/>
            <person name="Brockman W."/>
            <person name="Butler J."/>
            <person name="Chin C."/>
            <person name="Gnerre S."/>
            <person name="MacCallum I."/>
            <person name="Graves J.A."/>
            <person name="Ponting C.P."/>
            <person name="Breen M."/>
            <person name="Samollow P.B."/>
            <person name="Lander E.S."/>
            <person name="Lindblad-Toh K."/>
        </authorList>
    </citation>
    <scope>NUCLEOTIDE SEQUENCE [LARGE SCALE GENOMIC DNA]</scope>
</reference>
<dbReference type="InterPro" id="IPR015917">
    <property type="entry name" value="Pept_C14A"/>
</dbReference>
<evidence type="ECO:0000313" key="8">
    <source>
        <dbReference type="Proteomes" id="UP000002280"/>
    </source>
</evidence>